<sequence>MKRRIQALSMVLVLSLIVSVFGNTAAFAAAATKITFPEETNAFQSMQLNAMYYGLEVDVSNPDVTLTAVSSDPSIVDIQEEKETSGSGNFYFDLAARKNGEATLTFTTSDGVSATKTITVEGTGEPTYTMTSDVTGDFSLNKGSSKIVKIHFENKDVDTYSFPIISAQTQDTIKSTLIDIDMDNNDYYYRLDAVGNVGQNDDLYIGAFGFIPNKLCTVSIIQNKDLHLDTTSEYICNTGDKYHFIAYTDSGINPEINVDNKNVSVTFVTTVYGGYEYEVEAMHPGTSLITATLNGETASFPVTVNQEDDFPIVNPITPSAVSLSQGDSYTYKVTAMGGGVPTIVPDTDGVVTVELEKKDGTDYYFHVTAVGQPSSQTNLSVMFPQSTYDDYRVDLGSITVKDGGTPAPKSDTNDNFTLKKGESYTFTVSNATDFHAGSSGVFKIEKVSTSGSETKYKITAVGTPGQSAGFYMSAPGYPAQKVCVVTVGAPAPKSDTNSDFTLKQGASYTFKISNATDFHAGSSGVFKIEKVGTSDSDTNYKITAIGAPGQSAGFYMAAPGYPTQKVCAVTVGAPASAPAPKSDTTSDFTLKQGASYTFRISNAADFHAGSSGVFKIEKISTTKSDTNYKITAIGAPGQSAGFYMSAPGYPTQKVCAVTVGAPDPVTIRSDTNSDFSLAKGASYQFQITAPGASSVSFTSGTGGVFQITFLRHTGDNFFYKITAIGKTGQQSGIYASVPGQAAKKLCVVTVK</sequence>
<protein>
    <submittedName>
        <fullName evidence="2">Uncharacterized protein</fullName>
    </submittedName>
</protein>
<evidence type="ECO:0000256" key="1">
    <source>
        <dbReference type="SAM" id="SignalP"/>
    </source>
</evidence>
<dbReference type="RefSeq" id="WP_268057958.1">
    <property type="nucleotide sequence ID" value="NZ_JAPOHA010000005.1"/>
</dbReference>
<keyword evidence="1" id="KW-0732">Signal</keyword>
<feature type="signal peptide" evidence="1">
    <location>
        <begin position="1"/>
        <end position="28"/>
    </location>
</feature>
<dbReference type="Gene3D" id="2.60.40.1080">
    <property type="match status" value="1"/>
</dbReference>
<keyword evidence="3" id="KW-1185">Reference proteome</keyword>
<name>A0ABT4BSN9_9FIRM</name>
<comment type="caution">
    <text evidence="2">The sequence shown here is derived from an EMBL/GenBank/DDBJ whole genome shotgun (WGS) entry which is preliminary data.</text>
</comment>
<evidence type="ECO:0000313" key="2">
    <source>
        <dbReference type="EMBL" id="MCY1713917.1"/>
    </source>
</evidence>
<dbReference type="EMBL" id="JAPOHA010000005">
    <property type="protein sequence ID" value="MCY1713917.1"/>
    <property type="molecule type" value="Genomic_DNA"/>
</dbReference>
<accession>A0ABT4BSN9</accession>
<gene>
    <name evidence="2" type="ORF">OUY18_06575</name>
</gene>
<proteinExistence type="predicted"/>
<evidence type="ECO:0000313" key="3">
    <source>
        <dbReference type="Proteomes" id="UP001082703"/>
    </source>
</evidence>
<feature type="chain" id="PRO_5046350401" evidence="1">
    <location>
        <begin position="29"/>
        <end position="751"/>
    </location>
</feature>
<dbReference type="Proteomes" id="UP001082703">
    <property type="component" value="Unassembled WGS sequence"/>
</dbReference>
<organism evidence="2 3">
    <name type="scientific">Caproiciproducens galactitolivorans</name>
    <dbReference type="NCBI Taxonomy" id="642589"/>
    <lineage>
        <taxon>Bacteria</taxon>
        <taxon>Bacillati</taxon>
        <taxon>Bacillota</taxon>
        <taxon>Clostridia</taxon>
        <taxon>Eubacteriales</taxon>
        <taxon>Acutalibacteraceae</taxon>
        <taxon>Caproiciproducens</taxon>
    </lineage>
</organism>
<reference evidence="2 3" key="1">
    <citation type="submission" date="2022-11" db="EMBL/GenBank/DDBJ databases">
        <authorList>
            <person name="Caiyu Z."/>
        </authorList>
    </citation>
    <scope>NUCLEOTIDE SEQUENCE [LARGE SCALE GENOMIC DNA]</scope>
    <source>
        <strain evidence="2 3">YR-4</strain>
    </source>
</reference>